<dbReference type="Pfam" id="PF01809">
    <property type="entry name" value="YidD"/>
    <property type="match status" value="1"/>
</dbReference>
<comment type="similarity">
    <text evidence="1">Belongs to the UPF0161 family.</text>
</comment>
<protein>
    <recommendedName>
        <fullName evidence="1">Putative membrane protein insertion efficiency factor</fullName>
    </recommendedName>
</protein>
<dbReference type="SMART" id="SM01234">
    <property type="entry name" value="Haemolytic"/>
    <property type="match status" value="1"/>
</dbReference>
<dbReference type="AlphaFoldDB" id="A0A344LKX7"/>
<feature type="region of interest" description="Disordered" evidence="2">
    <location>
        <begin position="72"/>
        <end position="96"/>
    </location>
</feature>
<dbReference type="PANTHER" id="PTHR33383">
    <property type="entry name" value="MEMBRANE PROTEIN INSERTION EFFICIENCY FACTOR-RELATED"/>
    <property type="match status" value="1"/>
</dbReference>
<dbReference type="GO" id="GO:0005886">
    <property type="term" value="C:plasma membrane"/>
    <property type="evidence" value="ECO:0007669"/>
    <property type="project" value="UniProtKB-SubCell"/>
</dbReference>
<dbReference type="PANTHER" id="PTHR33383:SF1">
    <property type="entry name" value="MEMBRANE PROTEIN INSERTION EFFICIENCY FACTOR-RELATED"/>
    <property type="match status" value="1"/>
</dbReference>
<dbReference type="NCBIfam" id="TIGR00278">
    <property type="entry name" value="membrane protein insertion efficiency factor YidD"/>
    <property type="match status" value="1"/>
</dbReference>
<dbReference type="EMBL" id="CP015163">
    <property type="protein sequence ID" value="AXB48701.1"/>
    <property type="molecule type" value="Genomic_DNA"/>
</dbReference>
<dbReference type="OrthoDB" id="9801753at2"/>
<gene>
    <name evidence="3" type="ORF">A4R43_21690</name>
</gene>
<accession>A0A344LKX7</accession>
<keyword evidence="1" id="KW-0472">Membrane</keyword>
<evidence type="ECO:0000313" key="4">
    <source>
        <dbReference type="Proteomes" id="UP000250434"/>
    </source>
</evidence>
<comment type="subcellular location">
    <subcellularLocation>
        <location evidence="1">Cell membrane</location>
        <topology evidence="1">Peripheral membrane protein</topology>
        <orientation evidence="1">Cytoplasmic side</orientation>
    </subcellularLocation>
</comment>
<dbReference type="KEGG" id="aab:A4R43_21690"/>
<dbReference type="Proteomes" id="UP000250434">
    <property type="component" value="Chromosome"/>
</dbReference>
<dbReference type="InterPro" id="IPR002696">
    <property type="entry name" value="Membr_insert_effic_factor_YidD"/>
</dbReference>
<dbReference type="HAMAP" id="MF_00386">
    <property type="entry name" value="UPF0161_YidD"/>
    <property type="match status" value="1"/>
</dbReference>
<keyword evidence="4" id="KW-1185">Reference proteome</keyword>
<name>A0A344LKX7_9PSEU</name>
<sequence length="108" mass="11853">MQREREPAAATPSVLARVLMAAVHCYRAVLAPLLPSSCRFEPSCSTYALQVLARYGAFCGTVLAARRLSRCRPTGPRGLDPVPDPAPQRAPVPYGLLRPARQRRRITL</sequence>
<proteinExistence type="inferred from homology"/>
<reference evidence="3 4" key="1">
    <citation type="submission" date="2016-04" db="EMBL/GenBank/DDBJ databases">
        <title>Complete genome sequence and analysis of deep-sea sediment isolate, Amycolatopsis sp. WP1.</title>
        <authorList>
            <person name="Wang H."/>
            <person name="Chen S."/>
            <person name="Wu Q."/>
        </authorList>
    </citation>
    <scope>NUCLEOTIDE SEQUENCE [LARGE SCALE GENOMIC DNA]</scope>
    <source>
        <strain evidence="3 4">WP1</strain>
    </source>
</reference>
<comment type="function">
    <text evidence="1">Could be involved in insertion of integral membrane proteins into the membrane.</text>
</comment>
<evidence type="ECO:0000313" key="3">
    <source>
        <dbReference type="EMBL" id="AXB48701.1"/>
    </source>
</evidence>
<evidence type="ECO:0000256" key="2">
    <source>
        <dbReference type="SAM" id="MobiDB-lite"/>
    </source>
</evidence>
<organism evidence="3 4">
    <name type="scientific">Amycolatopsis albispora</name>
    <dbReference type="NCBI Taxonomy" id="1804986"/>
    <lineage>
        <taxon>Bacteria</taxon>
        <taxon>Bacillati</taxon>
        <taxon>Actinomycetota</taxon>
        <taxon>Actinomycetes</taxon>
        <taxon>Pseudonocardiales</taxon>
        <taxon>Pseudonocardiaceae</taxon>
        <taxon>Amycolatopsis</taxon>
    </lineage>
</organism>
<keyword evidence="1" id="KW-1003">Cell membrane</keyword>
<evidence type="ECO:0000256" key="1">
    <source>
        <dbReference type="HAMAP-Rule" id="MF_00386"/>
    </source>
</evidence>